<sequence length="172" mass="19175">MRQQEKNRLADGSEGWQESIRRMIEAFDREIATCEATIRDLVRSRAELRRLEALLRSIPGIGPVAATTLLALMPELGRLSPKQIAALAGLAPFARDSGRFRGQRSILGGRKRVRDALYMGALAAIRHCPRFKTFFQTLRDAGKPFKLALVAVSRKLLVTANAVIRDQIPFHA</sequence>
<accession>A0A0P6VLA8</accession>
<dbReference type="GO" id="GO:0006313">
    <property type="term" value="P:DNA transposition"/>
    <property type="evidence" value="ECO:0007669"/>
    <property type="project" value="InterPro"/>
</dbReference>
<dbReference type="PANTHER" id="PTHR33055">
    <property type="entry name" value="TRANSPOSASE FOR INSERTION SEQUENCE ELEMENT IS1111A"/>
    <property type="match status" value="1"/>
</dbReference>
<dbReference type="Pfam" id="PF02371">
    <property type="entry name" value="Transposase_20"/>
    <property type="match status" value="1"/>
</dbReference>
<dbReference type="InterPro" id="IPR047650">
    <property type="entry name" value="Transpos_IS110"/>
</dbReference>
<evidence type="ECO:0000313" key="3">
    <source>
        <dbReference type="Proteomes" id="UP000048984"/>
    </source>
</evidence>
<evidence type="ECO:0000313" key="2">
    <source>
        <dbReference type="EMBL" id="KPL52762.1"/>
    </source>
</evidence>
<proteinExistence type="predicted"/>
<feature type="domain" description="Transposase IS116/IS110/IS902 C-terminal" evidence="1">
    <location>
        <begin position="53"/>
        <end position="136"/>
    </location>
</feature>
<gene>
    <name evidence="2" type="ORF">ABB55_11500</name>
</gene>
<dbReference type="AlphaFoldDB" id="A0A0P6VLA8"/>
<evidence type="ECO:0000259" key="1">
    <source>
        <dbReference type="Pfam" id="PF02371"/>
    </source>
</evidence>
<dbReference type="GO" id="GO:0003677">
    <property type="term" value="F:DNA binding"/>
    <property type="evidence" value="ECO:0007669"/>
    <property type="project" value="InterPro"/>
</dbReference>
<dbReference type="Proteomes" id="UP000048984">
    <property type="component" value="Unassembled WGS sequence"/>
</dbReference>
<organism evidence="2 3">
    <name type="scientific">Prosthecodimorpha hirschii</name>
    <dbReference type="NCBI Taxonomy" id="665126"/>
    <lineage>
        <taxon>Bacteria</taxon>
        <taxon>Pseudomonadati</taxon>
        <taxon>Pseudomonadota</taxon>
        <taxon>Alphaproteobacteria</taxon>
        <taxon>Hyphomicrobiales</taxon>
        <taxon>Ancalomicrobiaceae</taxon>
        <taxon>Prosthecodimorpha</taxon>
    </lineage>
</organism>
<protein>
    <recommendedName>
        <fullName evidence="1">Transposase IS116/IS110/IS902 C-terminal domain-containing protein</fullName>
    </recommendedName>
</protein>
<dbReference type="GO" id="GO:0004803">
    <property type="term" value="F:transposase activity"/>
    <property type="evidence" value="ECO:0007669"/>
    <property type="project" value="InterPro"/>
</dbReference>
<name>A0A0P6VLA8_9HYPH</name>
<reference evidence="2 3" key="1">
    <citation type="submission" date="2015-09" db="EMBL/GenBank/DDBJ databases">
        <authorList>
            <person name="Jackson K.R."/>
            <person name="Lunt B.L."/>
            <person name="Fisher J.N.B."/>
            <person name="Gardner A.V."/>
            <person name="Bailey M.E."/>
            <person name="Deus L.M."/>
            <person name="Earl A.S."/>
            <person name="Gibby P.D."/>
            <person name="Hartmann K.A."/>
            <person name="Liu J.E."/>
            <person name="Manci A.M."/>
            <person name="Nielsen D.A."/>
            <person name="Solomon M.B."/>
            <person name="Breakwell D.P."/>
            <person name="Burnett S.H."/>
            <person name="Grose J.H."/>
        </authorList>
    </citation>
    <scope>NUCLEOTIDE SEQUENCE [LARGE SCALE GENOMIC DNA]</scope>
    <source>
        <strain evidence="2 3">16</strain>
    </source>
</reference>
<keyword evidence="3" id="KW-1185">Reference proteome</keyword>
<dbReference type="PANTHER" id="PTHR33055:SF13">
    <property type="entry name" value="TRANSPOSASE"/>
    <property type="match status" value="1"/>
</dbReference>
<dbReference type="EMBL" id="LJYW01000001">
    <property type="protein sequence ID" value="KPL52762.1"/>
    <property type="molecule type" value="Genomic_DNA"/>
</dbReference>
<comment type="caution">
    <text evidence="2">The sequence shown here is derived from an EMBL/GenBank/DDBJ whole genome shotgun (WGS) entry which is preliminary data.</text>
</comment>
<reference evidence="2 3" key="2">
    <citation type="submission" date="2015-10" db="EMBL/GenBank/DDBJ databases">
        <title>Draft Genome Sequence of Prosthecomicrobium hirschii ATCC 27832.</title>
        <authorList>
            <person name="Daniel J."/>
            <person name="Givan S.A."/>
            <person name="Brun Y.V."/>
            <person name="Brown P.J."/>
        </authorList>
    </citation>
    <scope>NUCLEOTIDE SEQUENCE [LARGE SCALE GENOMIC DNA]</scope>
    <source>
        <strain evidence="2 3">16</strain>
    </source>
</reference>
<dbReference type="InterPro" id="IPR003346">
    <property type="entry name" value="Transposase_20"/>
</dbReference>